<evidence type="ECO:0000256" key="4">
    <source>
        <dbReference type="ARBA" id="ARBA00022691"/>
    </source>
</evidence>
<comment type="catalytic activity">
    <reaction evidence="5">
        <text>cytidine(32) in tRNA + S-adenosyl-L-methionine = 2'-O-methylcytidine(32) in tRNA + S-adenosyl-L-homocysteine + H(+)</text>
        <dbReference type="Rhea" id="RHEA:42932"/>
        <dbReference type="Rhea" id="RHEA-COMP:10288"/>
        <dbReference type="Rhea" id="RHEA-COMP:10289"/>
        <dbReference type="ChEBI" id="CHEBI:15378"/>
        <dbReference type="ChEBI" id="CHEBI:57856"/>
        <dbReference type="ChEBI" id="CHEBI:59789"/>
        <dbReference type="ChEBI" id="CHEBI:74495"/>
        <dbReference type="ChEBI" id="CHEBI:82748"/>
        <dbReference type="EC" id="2.1.1.200"/>
    </reaction>
</comment>
<gene>
    <name evidence="5" type="primary">trmJ</name>
    <name evidence="7" type="ORF">EDC56_2318</name>
</gene>
<dbReference type="PIRSF" id="PIRSF004808">
    <property type="entry name" value="LasT"/>
    <property type="match status" value="1"/>
</dbReference>
<evidence type="ECO:0000256" key="1">
    <source>
        <dbReference type="ARBA" id="ARBA00007228"/>
    </source>
</evidence>
<dbReference type="SUPFAM" id="SSF75217">
    <property type="entry name" value="alpha/beta knot"/>
    <property type="match status" value="1"/>
</dbReference>
<dbReference type="InterPro" id="IPR001537">
    <property type="entry name" value="SpoU_MeTrfase"/>
</dbReference>
<comment type="catalytic activity">
    <reaction evidence="5">
        <text>uridine(32) in tRNA + S-adenosyl-L-methionine = 2'-O-methyluridine(32) in tRNA + S-adenosyl-L-homocysteine + H(+)</text>
        <dbReference type="Rhea" id="RHEA:42936"/>
        <dbReference type="Rhea" id="RHEA-COMP:10107"/>
        <dbReference type="Rhea" id="RHEA-COMP:10290"/>
        <dbReference type="ChEBI" id="CHEBI:15378"/>
        <dbReference type="ChEBI" id="CHEBI:57856"/>
        <dbReference type="ChEBI" id="CHEBI:59789"/>
        <dbReference type="ChEBI" id="CHEBI:65315"/>
        <dbReference type="ChEBI" id="CHEBI:74478"/>
        <dbReference type="EC" id="2.1.1.200"/>
    </reaction>
</comment>
<keyword evidence="3 7" id="KW-0808">Transferase</keyword>
<dbReference type="Proteomes" id="UP000275394">
    <property type="component" value="Unassembled WGS sequence"/>
</dbReference>
<reference evidence="7 8" key="1">
    <citation type="submission" date="2018-11" db="EMBL/GenBank/DDBJ databases">
        <title>Genomic Encyclopedia of Type Strains, Phase IV (KMG-IV): sequencing the most valuable type-strain genomes for metagenomic binning, comparative biology and taxonomic classification.</title>
        <authorList>
            <person name="Goeker M."/>
        </authorList>
    </citation>
    <scope>NUCLEOTIDE SEQUENCE [LARGE SCALE GENOMIC DNA]</scope>
    <source>
        <strain evidence="7 8">DSM 100316</strain>
    </source>
</reference>
<name>A0A3N2DQI7_9GAMM</name>
<dbReference type="EC" id="2.1.1.200" evidence="5"/>
<evidence type="ECO:0000259" key="6">
    <source>
        <dbReference type="Pfam" id="PF00588"/>
    </source>
</evidence>
<dbReference type="CDD" id="cd18093">
    <property type="entry name" value="SpoU-like_TrmJ"/>
    <property type="match status" value="1"/>
</dbReference>
<dbReference type="GO" id="GO:0160206">
    <property type="term" value="F:tRNA (cytidine(32)/uridine(32)-2'-O)-methyltransferase activity"/>
    <property type="evidence" value="ECO:0007669"/>
    <property type="project" value="UniProtKB-EC"/>
</dbReference>
<dbReference type="PANTHER" id="PTHR42786:SF1">
    <property type="entry name" value="TRNA (CYTIDINE_URIDINE-2'-O-)-METHYLTRANSFERASE TRMJ"/>
    <property type="match status" value="1"/>
</dbReference>
<dbReference type="GO" id="GO:0005829">
    <property type="term" value="C:cytosol"/>
    <property type="evidence" value="ECO:0007669"/>
    <property type="project" value="TreeGrafter"/>
</dbReference>
<evidence type="ECO:0000256" key="2">
    <source>
        <dbReference type="ARBA" id="ARBA00022603"/>
    </source>
</evidence>
<comment type="function">
    <text evidence="5">Catalyzes the formation of 2'O-methylated cytidine (Cm32) or 2'O-methylated uridine (Um32) at position 32 in tRNA.</text>
</comment>
<keyword evidence="2 5" id="KW-0489">Methyltransferase</keyword>
<sequence length="230" mass="25289">MEIVFILSHPAVAENVGASARALKTMGFSQLRLVNSDVHTDKQARILAHGSTELLRQAKVFPLLADAVADCDLVIGTSAKPRHHRETLYPPSQLKQLITEQAAGIRRLAIVFGCEKSGLSNQELKCCDLLTAIPLAASYPSLNLSQAVMLYAYELSDNQLPLANTSSEQAGTEASLHKLQDKMMANFHHHNITRKDKVYQWALEKSAGLSNRELGFLHFICDKIAANDVD</sequence>
<organism evidence="7 8">
    <name type="scientific">Sinobacterium caligoides</name>
    <dbReference type="NCBI Taxonomy" id="933926"/>
    <lineage>
        <taxon>Bacteria</taxon>
        <taxon>Pseudomonadati</taxon>
        <taxon>Pseudomonadota</taxon>
        <taxon>Gammaproteobacteria</taxon>
        <taxon>Cellvibrionales</taxon>
        <taxon>Spongiibacteraceae</taxon>
        <taxon>Sinobacterium</taxon>
    </lineage>
</organism>
<dbReference type="PANTHER" id="PTHR42786">
    <property type="entry name" value="TRNA/RRNA METHYLTRANSFERASE"/>
    <property type="match status" value="1"/>
</dbReference>
<keyword evidence="5" id="KW-0819">tRNA processing</keyword>
<comment type="subcellular location">
    <subcellularLocation>
        <location evidence="5">Cytoplasm</location>
    </subcellularLocation>
</comment>
<dbReference type="Pfam" id="PF00588">
    <property type="entry name" value="SpoU_methylase"/>
    <property type="match status" value="1"/>
</dbReference>
<accession>A0A3N2DQI7</accession>
<dbReference type="InterPro" id="IPR029028">
    <property type="entry name" value="Alpha/beta_knot_MTases"/>
</dbReference>
<dbReference type="RefSeq" id="WP_123712623.1">
    <property type="nucleotide sequence ID" value="NZ_RKHR01000004.1"/>
</dbReference>
<dbReference type="InterPro" id="IPR029026">
    <property type="entry name" value="tRNA_m1G_MTases_N"/>
</dbReference>
<protein>
    <recommendedName>
        <fullName evidence="5">tRNA (cytidine/uridine-2'-O-)-methyltransferase TrmJ</fullName>
        <ecNumber evidence="5">2.1.1.200</ecNumber>
    </recommendedName>
    <alternativeName>
        <fullName evidence="5">tRNA (cytidine(32)/uridine(32)-2'-O)-methyltransferase</fullName>
    </alternativeName>
    <alternativeName>
        <fullName evidence="5">tRNA Cm32/Um32 methyltransferase</fullName>
    </alternativeName>
</protein>
<evidence type="ECO:0000256" key="3">
    <source>
        <dbReference type="ARBA" id="ARBA00022679"/>
    </source>
</evidence>
<feature type="domain" description="tRNA/rRNA methyltransferase SpoU type" evidence="6">
    <location>
        <begin position="3"/>
        <end position="153"/>
    </location>
</feature>
<dbReference type="AlphaFoldDB" id="A0A3N2DQI7"/>
<comment type="caution">
    <text evidence="7">The sequence shown here is derived from an EMBL/GenBank/DDBJ whole genome shotgun (WGS) entry which is preliminary data.</text>
</comment>
<dbReference type="NCBIfam" id="TIGR00050">
    <property type="entry name" value="rRNA_methyl_1"/>
    <property type="match status" value="1"/>
</dbReference>
<keyword evidence="8" id="KW-1185">Reference proteome</keyword>
<evidence type="ECO:0000313" key="8">
    <source>
        <dbReference type="Proteomes" id="UP000275394"/>
    </source>
</evidence>
<dbReference type="NCBIfam" id="NF007752">
    <property type="entry name" value="PRK10433.1"/>
    <property type="match status" value="1"/>
</dbReference>
<dbReference type="EMBL" id="RKHR01000004">
    <property type="protein sequence ID" value="ROS01869.1"/>
    <property type="molecule type" value="Genomic_DNA"/>
</dbReference>
<comment type="subunit">
    <text evidence="5">Homodimer.</text>
</comment>
<evidence type="ECO:0000313" key="7">
    <source>
        <dbReference type="EMBL" id="ROS01869.1"/>
    </source>
</evidence>
<dbReference type="OrthoDB" id="9806346at2"/>
<dbReference type="Gene3D" id="3.40.1280.10">
    <property type="match status" value="1"/>
</dbReference>
<keyword evidence="4 5" id="KW-0949">S-adenosyl-L-methionine</keyword>
<dbReference type="InterPro" id="IPR004384">
    <property type="entry name" value="RNA_MeTrfase_TrmJ/LasT"/>
</dbReference>
<dbReference type="GO" id="GO:0003723">
    <property type="term" value="F:RNA binding"/>
    <property type="evidence" value="ECO:0007669"/>
    <property type="project" value="InterPro"/>
</dbReference>
<comment type="similarity">
    <text evidence="1">Belongs to the class IV-like SAM-binding methyltransferase superfamily. RNA methyltransferase TrmH family.</text>
</comment>
<dbReference type="GO" id="GO:0106339">
    <property type="term" value="F:tRNA (cytidine(32)-2'-O)-methyltransferase activity"/>
    <property type="evidence" value="ECO:0007669"/>
    <property type="project" value="RHEA"/>
</dbReference>
<evidence type="ECO:0000256" key="5">
    <source>
        <dbReference type="RuleBase" id="RU362024"/>
    </source>
</evidence>
<keyword evidence="5" id="KW-0963">Cytoplasm</keyword>
<dbReference type="GO" id="GO:0002128">
    <property type="term" value="P:tRNA nucleoside ribose methylation"/>
    <property type="evidence" value="ECO:0007669"/>
    <property type="project" value="TreeGrafter"/>
</dbReference>
<proteinExistence type="inferred from homology"/>